<evidence type="ECO:0000256" key="7">
    <source>
        <dbReference type="SAM" id="MobiDB-lite"/>
    </source>
</evidence>
<feature type="compositionally biased region" description="Polar residues" evidence="7">
    <location>
        <begin position="972"/>
        <end position="986"/>
    </location>
</feature>
<comment type="caution">
    <text evidence="9">The sequence shown here is derived from an EMBL/GenBank/DDBJ whole genome shotgun (WGS) entry which is preliminary data.</text>
</comment>
<dbReference type="Pfam" id="PF00069">
    <property type="entry name" value="Pkinase"/>
    <property type="match status" value="1"/>
</dbReference>
<feature type="compositionally biased region" description="Polar residues" evidence="7">
    <location>
        <begin position="744"/>
        <end position="753"/>
    </location>
</feature>
<dbReference type="SUPFAM" id="SSF56112">
    <property type="entry name" value="Protein kinase-like (PK-like)"/>
    <property type="match status" value="1"/>
</dbReference>
<feature type="domain" description="Protein kinase" evidence="8">
    <location>
        <begin position="39"/>
        <end position="295"/>
    </location>
</feature>
<evidence type="ECO:0000256" key="2">
    <source>
        <dbReference type="ARBA" id="ARBA00022679"/>
    </source>
</evidence>
<name>A0A553P5Y7_TIGCA</name>
<reference evidence="9 10" key="1">
    <citation type="journal article" date="2018" name="Nat. Ecol. Evol.">
        <title>Genomic signatures of mitonuclear coevolution across populations of Tigriopus californicus.</title>
        <authorList>
            <person name="Barreto F.S."/>
            <person name="Watson E.T."/>
            <person name="Lima T.G."/>
            <person name="Willett C.S."/>
            <person name="Edmands S."/>
            <person name="Li W."/>
            <person name="Burton R.S."/>
        </authorList>
    </citation>
    <scope>NUCLEOTIDE SEQUENCE [LARGE SCALE GENOMIC DNA]</scope>
    <source>
        <strain evidence="9 10">San Diego</strain>
    </source>
</reference>
<dbReference type="SMART" id="SM00220">
    <property type="entry name" value="S_TKc"/>
    <property type="match status" value="1"/>
</dbReference>
<evidence type="ECO:0000256" key="3">
    <source>
        <dbReference type="ARBA" id="ARBA00022741"/>
    </source>
</evidence>
<dbReference type="STRING" id="6832.A0A553P5Y7"/>
<dbReference type="InterPro" id="IPR011009">
    <property type="entry name" value="Kinase-like_dom_sf"/>
</dbReference>
<dbReference type="GO" id="GO:0004674">
    <property type="term" value="F:protein serine/threonine kinase activity"/>
    <property type="evidence" value="ECO:0007669"/>
    <property type="project" value="UniProtKB-KW"/>
</dbReference>
<dbReference type="GO" id="GO:0043065">
    <property type="term" value="P:positive regulation of apoptotic process"/>
    <property type="evidence" value="ECO:0007669"/>
    <property type="project" value="TreeGrafter"/>
</dbReference>
<feature type="compositionally biased region" description="Polar residues" evidence="7">
    <location>
        <begin position="1011"/>
        <end position="1027"/>
    </location>
</feature>
<evidence type="ECO:0000256" key="4">
    <source>
        <dbReference type="ARBA" id="ARBA00022777"/>
    </source>
</evidence>
<keyword evidence="10" id="KW-1185">Reference proteome</keyword>
<feature type="compositionally biased region" description="Low complexity" evidence="7">
    <location>
        <begin position="697"/>
        <end position="706"/>
    </location>
</feature>
<dbReference type="OrthoDB" id="10252171at2759"/>
<dbReference type="AlphaFoldDB" id="A0A553P5Y7"/>
<feature type="region of interest" description="Disordered" evidence="7">
    <location>
        <begin position="542"/>
        <end position="582"/>
    </location>
</feature>
<dbReference type="PANTHER" id="PTHR24342">
    <property type="entry name" value="SERINE/THREONINE-PROTEIN KINASE 17"/>
    <property type="match status" value="1"/>
</dbReference>
<dbReference type="InterPro" id="IPR017441">
    <property type="entry name" value="Protein_kinase_ATP_BS"/>
</dbReference>
<accession>A0A553P5Y7</accession>
<feature type="compositionally biased region" description="Basic residues" evidence="7">
    <location>
        <begin position="1111"/>
        <end position="1121"/>
    </location>
</feature>
<keyword evidence="2" id="KW-0808">Transferase</keyword>
<feature type="compositionally biased region" description="Basic and acidic residues" evidence="7">
    <location>
        <begin position="621"/>
        <end position="636"/>
    </location>
</feature>
<feature type="region of interest" description="Disordered" evidence="7">
    <location>
        <begin position="958"/>
        <end position="1047"/>
    </location>
</feature>
<sequence>MAGMNTIYVDESAPQGDPESQFFHRKVIIKRSKDVRQKFDILNEIGRGKFGKVMKCRKKENGEQFAAKFVLCSTREERRNVEREVEIMNLLKSSKLLQLFDAYEMDRTEMCLVTEYIGGGELFDRVIEDEFVLTERACVCFMKQILEGVSYIHHQEIIHLDLKPENILCLTKTGNRIKIIDFGLARKFEPLKKLQVLFGTPEFVAPEVVGFEPISYATDMWAVGVICYVLLSGLSPFMGDTDLETMANVTIAEYDYEDEAFDEISEDARDFMNRLLVKEKEKRSTASNCLKHKWIQQLESPNLAVKSEALTSAKTNLATHKEHWREQDNHDYVFDEQNRTITAPTISPTKMLESPSFPNPPSSLDIQTDLSAANTALLSPNMARSPSPGIFTLEQVQRKAVEISERKNSARLDGTDSEYDTIGDGRKISVCSTPPPSVSVEREIVTQFDEQLPSDPIVLVEDISMYMTDPDHAQSTASSGFQDDMSCVSGGLEPPTTKADEIIHPFKHCDKAIICMDIDNQPLWQTAERTITPLFEMVVSNNPSSPLVMPGSVSKSNSETSVKNNYNNNQHNNNHNNNLPLSSKFSAIANKNHSFETPSLDVEEPANWAKEAPISEQDDEVKEKLEKEVEQKESGERQLQQQKTDQPPQEEDREIPQSILEKEVPKTTNGQVETHSDSSATVEKVEESNEDEKMESEGSMSSEKSGVNSEPPSKIAKAPPNLLQTEFRPINFKPCPPSRKSHPISITNAQTSPKPYRRTVPAIGPTAAAIQADEKQILTIGNNLFKDIENIVQSVKQEPTQSSVSKSQVNLFEKTPLSSEQARTENIKHTLDALLAEVDKQIRFSFNSDKANNKNRKEHQDRITDSITHVRDDLVDVKNDINRLKSDLSDTKLNLENDSKPLIDLMSTLENIVPLSSSTIANMTSPRVSQNNPTQDIHDIETAMSQLEKTILEFPNTSTYESNHQRNRRSSNKGIFSTAKTGSVNETKSKFERKPSEPPMTPNPGGRNRQRSTTPFNSARSPSPLQISSVRRRSPSPVKTGAVNRVKSKFEVPSSSYHPSSFARQLSEGHQTLPKTFKLGASSRVPAKDPVVVARHRHSESGASAFSSSKTRTRSPPKSLRHSSFTFSSPLSPSASSKSISSIPVPKFTRFENNTRPNQFRTTFNNTHSSKPTGGPRRQSGPGSPGVDKPTFSGEGLKDPGSYIPTRIPVTFTSNHIGSMKSKNGMSCGYSDL</sequence>
<feature type="region of interest" description="Disordered" evidence="7">
    <location>
        <begin position="734"/>
        <end position="759"/>
    </location>
</feature>
<keyword evidence="4" id="KW-0418">Kinase</keyword>
<gene>
    <name evidence="9" type="ORF">TCAL_00900</name>
</gene>
<feature type="region of interest" description="Disordered" evidence="7">
    <location>
        <begin position="1095"/>
        <end position="1205"/>
    </location>
</feature>
<dbReference type="InterPro" id="IPR008271">
    <property type="entry name" value="Ser/Thr_kinase_AS"/>
</dbReference>
<feature type="compositionally biased region" description="Basic and acidic residues" evidence="7">
    <location>
        <begin position="987"/>
        <end position="996"/>
    </location>
</feature>
<dbReference type="GO" id="GO:0005524">
    <property type="term" value="F:ATP binding"/>
    <property type="evidence" value="ECO:0007669"/>
    <property type="project" value="UniProtKB-UniRule"/>
</dbReference>
<feature type="region of interest" description="Disordered" evidence="7">
    <location>
        <begin position="597"/>
        <end position="719"/>
    </location>
</feature>
<evidence type="ECO:0000256" key="5">
    <source>
        <dbReference type="ARBA" id="ARBA00022840"/>
    </source>
</evidence>
<feature type="compositionally biased region" description="Low complexity" evidence="7">
    <location>
        <begin position="1123"/>
        <end position="1146"/>
    </location>
</feature>
<keyword evidence="1" id="KW-0723">Serine/threonine-protein kinase</keyword>
<keyword evidence="3 6" id="KW-0547">Nucleotide-binding</keyword>
<evidence type="ECO:0000313" key="9">
    <source>
        <dbReference type="EMBL" id="TRY73098.1"/>
    </source>
</evidence>
<keyword evidence="5 6" id="KW-0067">ATP-binding</keyword>
<dbReference type="PROSITE" id="PS00107">
    <property type="entry name" value="PROTEIN_KINASE_ATP"/>
    <property type="match status" value="1"/>
</dbReference>
<dbReference type="PROSITE" id="PS50011">
    <property type="entry name" value="PROTEIN_KINASE_DOM"/>
    <property type="match status" value="1"/>
</dbReference>
<dbReference type="Gene3D" id="1.10.510.10">
    <property type="entry name" value="Transferase(Phosphotransferase) domain 1"/>
    <property type="match status" value="1"/>
</dbReference>
<dbReference type="EMBL" id="VCGU01000007">
    <property type="protein sequence ID" value="TRY73098.1"/>
    <property type="molecule type" value="Genomic_DNA"/>
</dbReference>
<organism evidence="9 10">
    <name type="scientific">Tigriopus californicus</name>
    <name type="common">Marine copepod</name>
    <dbReference type="NCBI Taxonomy" id="6832"/>
    <lineage>
        <taxon>Eukaryota</taxon>
        <taxon>Metazoa</taxon>
        <taxon>Ecdysozoa</taxon>
        <taxon>Arthropoda</taxon>
        <taxon>Crustacea</taxon>
        <taxon>Multicrustacea</taxon>
        <taxon>Hexanauplia</taxon>
        <taxon>Copepoda</taxon>
        <taxon>Harpacticoida</taxon>
        <taxon>Harpacticidae</taxon>
        <taxon>Tigriopus</taxon>
    </lineage>
</organism>
<dbReference type="FunFam" id="1.10.510.10:FF:000594">
    <property type="entry name" value="Myosin light chain kinase isoform-III"/>
    <property type="match status" value="1"/>
</dbReference>
<evidence type="ECO:0000256" key="1">
    <source>
        <dbReference type="ARBA" id="ARBA00022527"/>
    </source>
</evidence>
<proteinExistence type="predicted"/>
<protein>
    <recommendedName>
        <fullName evidence="8">Protein kinase domain-containing protein</fullName>
    </recommendedName>
</protein>
<evidence type="ECO:0000256" key="6">
    <source>
        <dbReference type="PROSITE-ProRule" id="PRU10141"/>
    </source>
</evidence>
<feature type="compositionally biased region" description="Low complexity" evidence="7">
    <location>
        <begin position="564"/>
        <end position="578"/>
    </location>
</feature>
<feature type="binding site" evidence="6">
    <location>
        <position position="68"/>
    </location>
    <ligand>
        <name>ATP</name>
        <dbReference type="ChEBI" id="CHEBI:30616"/>
    </ligand>
</feature>
<evidence type="ECO:0000259" key="8">
    <source>
        <dbReference type="PROSITE" id="PS50011"/>
    </source>
</evidence>
<feature type="compositionally biased region" description="Polar residues" evidence="7">
    <location>
        <begin position="1151"/>
        <end position="1171"/>
    </location>
</feature>
<dbReference type="GO" id="GO:0005634">
    <property type="term" value="C:nucleus"/>
    <property type="evidence" value="ECO:0007669"/>
    <property type="project" value="TreeGrafter"/>
</dbReference>
<feature type="compositionally biased region" description="Polar residues" evidence="7">
    <location>
        <begin position="553"/>
        <end position="563"/>
    </location>
</feature>
<dbReference type="PROSITE" id="PS00108">
    <property type="entry name" value="PROTEIN_KINASE_ST"/>
    <property type="match status" value="1"/>
</dbReference>
<feature type="compositionally biased region" description="Low complexity" evidence="7">
    <location>
        <begin position="638"/>
        <end position="647"/>
    </location>
</feature>
<dbReference type="Proteomes" id="UP000318571">
    <property type="component" value="Chromosome 3"/>
</dbReference>
<dbReference type="Gene3D" id="3.30.200.20">
    <property type="entry name" value="Phosphorylase Kinase, domain 1"/>
    <property type="match status" value="1"/>
</dbReference>
<feature type="compositionally biased region" description="Polar residues" evidence="7">
    <location>
        <begin position="666"/>
        <end position="681"/>
    </location>
</feature>
<evidence type="ECO:0000313" key="10">
    <source>
        <dbReference type="Proteomes" id="UP000318571"/>
    </source>
</evidence>
<dbReference type="GO" id="GO:0035556">
    <property type="term" value="P:intracellular signal transduction"/>
    <property type="evidence" value="ECO:0007669"/>
    <property type="project" value="TreeGrafter"/>
</dbReference>
<feature type="compositionally biased region" description="Low complexity" evidence="7">
    <location>
        <begin position="1172"/>
        <end position="1186"/>
    </location>
</feature>
<dbReference type="PANTHER" id="PTHR24342:SF20">
    <property type="entry name" value="MYOSIN LIGHT CHAIN KINASE, SMOOTH MUSCLE"/>
    <property type="match status" value="1"/>
</dbReference>
<dbReference type="InterPro" id="IPR000719">
    <property type="entry name" value="Prot_kinase_dom"/>
</dbReference>